<evidence type="ECO:0000313" key="1">
    <source>
        <dbReference type="EMBL" id="OCT56047.1"/>
    </source>
</evidence>
<proteinExistence type="predicted"/>
<organism evidence="1">
    <name type="scientific">Xenopus laevis</name>
    <name type="common">African clawed frog</name>
    <dbReference type="NCBI Taxonomy" id="8355"/>
    <lineage>
        <taxon>Eukaryota</taxon>
        <taxon>Metazoa</taxon>
        <taxon>Chordata</taxon>
        <taxon>Craniata</taxon>
        <taxon>Vertebrata</taxon>
        <taxon>Euteleostomi</taxon>
        <taxon>Amphibia</taxon>
        <taxon>Batrachia</taxon>
        <taxon>Anura</taxon>
        <taxon>Pipoidea</taxon>
        <taxon>Pipidae</taxon>
        <taxon>Xenopodinae</taxon>
        <taxon>Xenopus</taxon>
        <taxon>Xenopus</taxon>
    </lineage>
</organism>
<sequence length="79" mass="9009">MYSFLYRRFNVLGCSGLADFTLCLLLGAILEVESDIDHQLNRSFIQQELLQPNDFTGTNTESLVFVSTYSTEIDRTVHT</sequence>
<accession>A0A974BQ59</accession>
<dbReference type="EMBL" id="KV467541">
    <property type="protein sequence ID" value="OCT56047.1"/>
    <property type="molecule type" value="Genomic_DNA"/>
</dbReference>
<name>A0A974BQ59_XENLA</name>
<dbReference type="Proteomes" id="UP000694892">
    <property type="component" value="Unassembled WGS sequence"/>
</dbReference>
<dbReference type="AlphaFoldDB" id="A0A974BQ59"/>
<reference evidence="1" key="1">
    <citation type="submission" date="2016-05" db="EMBL/GenBank/DDBJ databases">
        <title>WGS assembly of Xenopus laevis.</title>
        <authorList>
            <person name="Session A."/>
            <person name="Uno Y."/>
            <person name="Kwon T."/>
            <person name="Chapman J."/>
            <person name="Toyoda A."/>
            <person name="Takahashi S."/>
            <person name="Fukui A."/>
            <person name="Hikosaka A."/>
            <person name="Putnam N."/>
            <person name="Stites J."/>
            <person name="Van Heeringen S."/>
            <person name="Quigley I."/>
            <person name="Heinz S."/>
            <person name="Hellsten U."/>
            <person name="Lyons J."/>
            <person name="Suzuki A."/>
            <person name="Kondo M."/>
            <person name="Ogino H."/>
            <person name="Ochi H."/>
            <person name="Bogdanovic O."/>
            <person name="Lister R."/>
            <person name="Georgiou G."/>
            <person name="Paranjpe S."/>
            <person name="Van Kruijsbergen I."/>
            <person name="Mozaffari S."/>
            <person name="Shu S."/>
            <person name="Schmutz J."/>
            <person name="Jenkins J."/>
            <person name="Grimwood J."/>
            <person name="Carlson J."/>
            <person name="Mitros T."/>
            <person name="Simakov O."/>
            <person name="Heald R."/>
            <person name="Miller K."/>
            <person name="Haudenschild C."/>
            <person name="Kuroki Y."/>
            <person name="Tanaka T."/>
            <person name="Michiue T."/>
            <person name="Watanabe M."/>
            <person name="Kinoshita T."/>
            <person name="Ohta Y."/>
            <person name="Mawaribuchi S."/>
            <person name="Suzuki Y."/>
            <person name="Haramoto Y."/>
            <person name="Yamamoto T."/>
            <person name="Takagi C."/>
            <person name="Kitzman J."/>
            <person name="Shendure J."/>
            <person name="Nakayama T."/>
            <person name="Izutsu Y."/>
            <person name="Robert J."/>
            <person name="Dichmann D."/>
            <person name="Flajnik M."/>
            <person name="Houston D."/>
            <person name="Marcotte E."/>
            <person name="Wallingford J."/>
            <person name="Ito Y."/>
            <person name="Asashima M."/>
            <person name="Ueno N."/>
            <person name="Matsuda Y."/>
            <person name="Jan Veenstra G."/>
            <person name="Fujiyama A."/>
            <person name="Harland R."/>
            <person name="Taira M."/>
            <person name="Rokhsar D.S."/>
        </authorList>
    </citation>
    <scope>NUCLEOTIDE SEQUENCE</scope>
    <source>
        <strain evidence="1">J</strain>
        <tissue evidence="1">Blood</tissue>
    </source>
</reference>
<gene>
    <name evidence="1" type="ORF">XELAEV_18002913mg</name>
</gene>
<protein>
    <submittedName>
        <fullName evidence="1">Uncharacterized protein</fullName>
    </submittedName>
</protein>